<dbReference type="Pfam" id="PF10054">
    <property type="entry name" value="DUF2291"/>
    <property type="match status" value="1"/>
</dbReference>
<sequence>MNKKISIFVMVLLSFTIFMTGCKLLTVVPLSKDNNSTTANRFNRSNFDANAYVNKVWDSKAIPYFEEKAVDLSELLKSVNGSFSEAGKKYGLTNASSVGSYDFVVKGKVKVVKVNAQLRARTLECALPGYNGNIKITLQIGPVFTSSAIRDSLSFVKFEDFQNQVIFDSVSDAFNKHVYDNVISKIDVNTLVGKNLTFIGAFTGDDPSNISIIPVELKID</sequence>
<evidence type="ECO:0000313" key="1">
    <source>
        <dbReference type="EMBL" id="MBP2070956.1"/>
    </source>
</evidence>
<protein>
    <submittedName>
        <fullName evidence="1">Lipoprotein</fullName>
    </submittedName>
</protein>
<dbReference type="InterPro" id="IPR036215">
    <property type="entry name" value="TM0957-like_sf"/>
</dbReference>
<organism evidence="1 2">
    <name type="scientific">Thermoanaerobacterium butyriciformans</name>
    <dbReference type="NCBI Taxonomy" id="1702242"/>
    <lineage>
        <taxon>Bacteria</taxon>
        <taxon>Bacillati</taxon>
        <taxon>Bacillota</taxon>
        <taxon>Clostridia</taxon>
        <taxon>Thermoanaerobacterales</taxon>
        <taxon>Thermoanaerobacteraceae</taxon>
        <taxon>Thermoanaerobacterium</taxon>
    </lineage>
</organism>
<keyword evidence="1" id="KW-0449">Lipoprotein</keyword>
<reference evidence="1" key="1">
    <citation type="submission" date="2021-03" db="EMBL/GenBank/DDBJ databases">
        <title>Genomic Encyclopedia of Type Strains, Phase IV (KMG-IV): sequencing the most valuable type-strain genomes for metagenomic binning, comparative biology and taxonomic classification.</title>
        <authorList>
            <person name="Goeker M."/>
        </authorList>
    </citation>
    <scope>NUCLEOTIDE SEQUENCE</scope>
    <source>
        <strain evidence="1">DSM 101588</strain>
    </source>
</reference>
<evidence type="ECO:0000313" key="2">
    <source>
        <dbReference type="Proteomes" id="UP001166402"/>
    </source>
</evidence>
<keyword evidence="2" id="KW-1185">Reference proteome</keyword>
<dbReference type="EMBL" id="JAGGLT010000003">
    <property type="protein sequence ID" value="MBP2070956.1"/>
    <property type="molecule type" value="Genomic_DNA"/>
</dbReference>
<accession>A0ABS4NB99</accession>
<dbReference type="InterPro" id="IPR014582">
    <property type="entry name" value="UCP033535_lipo"/>
</dbReference>
<proteinExistence type="predicted"/>
<dbReference type="RefSeq" id="WP_209452920.1">
    <property type="nucleotide sequence ID" value="NZ_JAGGLT010000003.1"/>
</dbReference>
<dbReference type="Gene3D" id="2.40.50.420">
    <property type="entry name" value="Envelope glycoprotein gp160, DUF2291, alpha/beta domain"/>
    <property type="match status" value="1"/>
</dbReference>
<dbReference type="SUPFAM" id="SSF141318">
    <property type="entry name" value="TM0957-like"/>
    <property type="match status" value="1"/>
</dbReference>
<dbReference type="Gene3D" id="1.10.10.1260">
    <property type="entry name" value="Envelope glycoprotein gp160, DUF2291, helical domain"/>
    <property type="match status" value="1"/>
</dbReference>
<gene>
    <name evidence="1" type="ORF">J2Z80_000456</name>
</gene>
<dbReference type="PROSITE" id="PS51257">
    <property type="entry name" value="PROKAR_LIPOPROTEIN"/>
    <property type="match status" value="1"/>
</dbReference>
<comment type="caution">
    <text evidence="1">The sequence shown here is derived from an EMBL/GenBank/DDBJ whole genome shotgun (WGS) entry which is preliminary data.</text>
</comment>
<dbReference type="Proteomes" id="UP001166402">
    <property type="component" value="Unassembled WGS sequence"/>
</dbReference>
<dbReference type="PIRSF" id="PIRSF033535">
    <property type="entry name" value="UCP033535_plp"/>
    <property type="match status" value="1"/>
</dbReference>
<name>A0ABS4NB99_9THEO</name>